<evidence type="ECO:0000313" key="5">
    <source>
        <dbReference type="Proteomes" id="UP000663860"/>
    </source>
</evidence>
<comment type="caution">
    <text evidence="4">The sequence shown here is derived from an EMBL/GenBank/DDBJ whole genome shotgun (WGS) entry which is preliminary data.</text>
</comment>
<accession>A0A814FYG2</accession>
<dbReference type="Proteomes" id="UP000663860">
    <property type="component" value="Unassembled WGS sequence"/>
</dbReference>
<dbReference type="SUPFAM" id="SSF56204">
    <property type="entry name" value="Hect, E3 ligase catalytic domain"/>
    <property type="match status" value="1"/>
</dbReference>
<dbReference type="EMBL" id="CAJNOE010000154">
    <property type="protein sequence ID" value="CAF0986567.1"/>
    <property type="molecule type" value="Genomic_DNA"/>
</dbReference>
<dbReference type="GO" id="GO:0004842">
    <property type="term" value="F:ubiquitin-protein transferase activity"/>
    <property type="evidence" value="ECO:0007669"/>
    <property type="project" value="InterPro"/>
</dbReference>
<dbReference type="PANTHER" id="PTHR46654:SF1">
    <property type="entry name" value="E3 UBIQUITIN-PROTEIN LIGASE HECTD3"/>
    <property type="match status" value="1"/>
</dbReference>
<evidence type="ECO:0000256" key="1">
    <source>
        <dbReference type="ARBA" id="ARBA00022786"/>
    </source>
</evidence>
<dbReference type="PANTHER" id="PTHR46654">
    <property type="entry name" value="E3 UBIQUITIN-PROTEIN LIGASE HECTD3"/>
    <property type="match status" value="1"/>
</dbReference>
<dbReference type="AlphaFoldDB" id="A0A814FYG2"/>
<feature type="domain" description="HECT" evidence="3">
    <location>
        <begin position="1"/>
        <end position="71"/>
    </location>
</feature>
<dbReference type="InterPro" id="IPR042469">
    <property type="entry name" value="HECTD3"/>
</dbReference>
<evidence type="ECO:0000256" key="2">
    <source>
        <dbReference type="PROSITE-ProRule" id="PRU00104"/>
    </source>
</evidence>
<sequence>MQHFWTVLSTKFTADQKKLFLKFVWVRSTLPSRHEDFTSKFVVNPFTINNSPVDGALPRAHTCSFTLDLPD</sequence>
<reference evidence="4" key="1">
    <citation type="submission" date="2021-02" db="EMBL/GenBank/DDBJ databases">
        <authorList>
            <person name="Nowell W R."/>
        </authorList>
    </citation>
    <scope>NUCLEOTIDE SEQUENCE</scope>
</reference>
<dbReference type="InterPro" id="IPR000569">
    <property type="entry name" value="HECT_dom"/>
</dbReference>
<organism evidence="4 5">
    <name type="scientific">Adineta steineri</name>
    <dbReference type="NCBI Taxonomy" id="433720"/>
    <lineage>
        <taxon>Eukaryota</taxon>
        <taxon>Metazoa</taxon>
        <taxon>Spiralia</taxon>
        <taxon>Gnathifera</taxon>
        <taxon>Rotifera</taxon>
        <taxon>Eurotatoria</taxon>
        <taxon>Bdelloidea</taxon>
        <taxon>Adinetida</taxon>
        <taxon>Adinetidae</taxon>
        <taxon>Adineta</taxon>
    </lineage>
</organism>
<feature type="active site" description="Glycyl thioester intermediate" evidence="2">
    <location>
        <position position="63"/>
    </location>
</feature>
<protein>
    <recommendedName>
        <fullName evidence="3">HECT domain-containing protein</fullName>
    </recommendedName>
</protein>
<gene>
    <name evidence="4" type="ORF">IZO911_LOCUS16866</name>
</gene>
<dbReference type="InterPro" id="IPR035983">
    <property type="entry name" value="Hect_E3_ubiquitin_ligase"/>
</dbReference>
<evidence type="ECO:0000259" key="3">
    <source>
        <dbReference type="PROSITE" id="PS50237"/>
    </source>
</evidence>
<name>A0A814FYG2_9BILA</name>
<dbReference type="PROSITE" id="PS50237">
    <property type="entry name" value="HECT"/>
    <property type="match status" value="1"/>
</dbReference>
<evidence type="ECO:0000313" key="4">
    <source>
        <dbReference type="EMBL" id="CAF0986567.1"/>
    </source>
</evidence>
<proteinExistence type="predicted"/>
<dbReference type="Gene3D" id="3.30.2410.10">
    <property type="entry name" value="Hect, E3 ligase catalytic domain"/>
    <property type="match status" value="1"/>
</dbReference>
<keyword evidence="1 2" id="KW-0833">Ubl conjugation pathway</keyword>
<dbReference type="Pfam" id="PF00632">
    <property type="entry name" value="HECT"/>
    <property type="match status" value="1"/>
</dbReference>